<feature type="region of interest" description="Disordered" evidence="2">
    <location>
        <begin position="298"/>
        <end position="329"/>
    </location>
</feature>
<protein>
    <submittedName>
        <fullName evidence="3">Uncharacterized protein</fullName>
    </submittedName>
</protein>
<organism evidence="3 4">
    <name type="scientific">Streptomyces pulveraceus</name>
    <dbReference type="NCBI Taxonomy" id="68258"/>
    <lineage>
        <taxon>Bacteria</taxon>
        <taxon>Bacillati</taxon>
        <taxon>Actinomycetota</taxon>
        <taxon>Actinomycetes</taxon>
        <taxon>Kitasatosporales</taxon>
        <taxon>Streptomycetaceae</taxon>
        <taxon>Streptomyces</taxon>
    </lineage>
</organism>
<dbReference type="EMBL" id="JBHSPU010000013">
    <property type="protein sequence ID" value="MFC5914472.1"/>
    <property type="molecule type" value="Genomic_DNA"/>
</dbReference>
<gene>
    <name evidence="3" type="ORF">ACFP1B_13670</name>
</gene>
<evidence type="ECO:0000256" key="2">
    <source>
        <dbReference type="SAM" id="MobiDB-lite"/>
    </source>
</evidence>
<evidence type="ECO:0000313" key="3">
    <source>
        <dbReference type="EMBL" id="MFC5914472.1"/>
    </source>
</evidence>
<name>A0ABW1GKS9_9ACTN</name>
<comment type="caution">
    <text evidence="3">The sequence shown here is derived from an EMBL/GenBank/DDBJ whole genome shotgun (WGS) entry which is preliminary data.</text>
</comment>
<feature type="region of interest" description="Disordered" evidence="2">
    <location>
        <begin position="82"/>
        <end position="106"/>
    </location>
</feature>
<keyword evidence="4" id="KW-1185">Reference proteome</keyword>
<keyword evidence="1" id="KW-0175">Coiled coil</keyword>
<dbReference type="Proteomes" id="UP001596200">
    <property type="component" value="Unassembled WGS sequence"/>
</dbReference>
<dbReference type="RefSeq" id="WP_344514794.1">
    <property type="nucleotide sequence ID" value="NZ_BAAATU010000031.1"/>
</dbReference>
<evidence type="ECO:0000313" key="4">
    <source>
        <dbReference type="Proteomes" id="UP001596200"/>
    </source>
</evidence>
<proteinExistence type="predicted"/>
<reference evidence="4" key="1">
    <citation type="journal article" date="2019" name="Int. J. Syst. Evol. Microbiol.">
        <title>The Global Catalogue of Microorganisms (GCM) 10K type strain sequencing project: providing services to taxonomists for standard genome sequencing and annotation.</title>
        <authorList>
            <consortium name="The Broad Institute Genomics Platform"/>
            <consortium name="The Broad Institute Genome Sequencing Center for Infectious Disease"/>
            <person name="Wu L."/>
            <person name="Ma J."/>
        </authorList>
    </citation>
    <scope>NUCLEOTIDE SEQUENCE [LARGE SCALE GENOMIC DNA]</scope>
    <source>
        <strain evidence="4">JCM 4147</strain>
    </source>
</reference>
<evidence type="ECO:0000256" key="1">
    <source>
        <dbReference type="SAM" id="Coils"/>
    </source>
</evidence>
<feature type="region of interest" description="Disordered" evidence="2">
    <location>
        <begin position="1"/>
        <end position="30"/>
    </location>
</feature>
<sequence>MAADSENAPVTFHNAQHHSPASASPLAPLPDHRNASTAWWQELWSRHAHITTPLRQRGLECTLEFGLSAYVVHVPLPDESYLIISPPQEPPSSRPPGDPEGWSVTRQHPDDHALYEIVYDSVPADDPHAPARPEVPNGGSAPFLIEAIDRRLSQLGLLPAPPSPTGLPLMSTAPPPRAPEPLDHAGVARTAGAPLGPAADADRTTTYIYGDALLALTDRLNGSTTYAEAAALLGQILEPAHGLLERLGELLEAAGEKAKEAEEDDGFDLSYDLADAAAEIRNLGETLHVAEDRMRALTAPPQPHRPTASPAHAPRPPLPGLPTLHRHTR</sequence>
<feature type="compositionally biased region" description="Pro residues" evidence="2">
    <location>
        <begin position="87"/>
        <end position="98"/>
    </location>
</feature>
<feature type="coiled-coil region" evidence="1">
    <location>
        <begin position="244"/>
        <end position="293"/>
    </location>
</feature>
<accession>A0ABW1GKS9</accession>